<dbReference type="Proteomes" id="UP001216329">
    <property type="component" value="Chromosome"/>
</dbReference>
<reference evidence="2" key="1">
    <citation type="submission" date="2023-03" db="EMBL/GenBank/DDBJ databases">
        <title>Andean soil-derived lignocellulolytic bacterial consortium as a source of novel taxa and putative plastic-active enzymes.</title>
        <authorList>
            <person name="Diaz-Garcia L."/>
            <person name="Chuvochina M."/>
            <person name="Feuerriegel G."/>
            <person name="Bunk B."/>
            <person name="Sproer C."/>
            <person name="Streit W.R."/>
            <person name="Rodriguez L.M."/>
            <person name="Overmann J."/>
            <person name="Jimenez D.J."/>
        </authorList>
    </citation>
    <scope>NUCLEOTIDE SEQUENCE</scope>
    <source>
        <strain evidence="2">MAG 876</strain>
    </source>
</reference>
<protein>
    <submittedName>
        <fullName evidence="2">FHA domain-containing protein</fullName>
    </submittedName>
</protein>
<evidence type="ECO:0000313" key="3">
    <source>
        <dbReference type="Proteomes" id="UP001216329"/>
    </source>
</evidence>
<dbReference type="AlphaFoldDB" id="A0AAJ6B856"/>
<dbReference type="SUPFAM" id="SSF49879">
    <property type="entry name" value="SMAD/FHA domain"/>
    <property type="match status" value="1"/>
</dbReference>
<gene>
    <name evidence="2" type="ORF">P0Y58_13985</name>
</gene>
<dbReference type="Pfam" id="PF00498">
    <property type="entry name" value="FHA"/>
    <property type="match status" value="1"/>
</dbReference>
<feature type="domain" description="FHA" evidence="1">
    <location>
        <begin position="30"/>
        <end position="96"/>
    </location>
</feature>
<sequence length="189" mass="20417">MSTVTLSISNLDQLQHDVNARHRFDHKGGTIGSGRATWRINDRDEAIAPIHCEIRWIEGSFCVIDHCHRTYMNDSSTSLGSLPPRRLVDGDQLCIGAYRLQVRHAQDLAGTHSLAGLFNPECRTLDSLIAEEPATPWRVRPCAPQAAVEICSVFKAAMGNDPLAALDAAADAGAPAASPLQSLIAGERP</sequence>
<dbReference type="CDD" id="cd00060">
    <property type="entry name" value="FHA"/>
    <property type="match status" value="1"/>
</dbReference>
<accession>A0AAJ6B856</accession>
<dbReference type="InterPro" id="IPR008984">
    <property type="entry name" value="SMAD_FHA_dom_sf"/>
</dbReference>
<dbReference type="EMBL" id="CP119325">
    <property type="protein sequence ID" value="WEK28025.1"/>
    <property type="molecule type" value="Genomic_DNA"/>
</dbReference>
<dbReference type="Gene3D" id="2.60.200.20">
    <property type="match status" value="1"/>
</dbReference>
<proteinExistence type="predicted"/>
<evidence type="ECO:0000259" key="1">
    <source>
        <dbReference type="Pfam" id="PF00498"/>
    </source>
</evidence>
<name>A0AAJ6B856_9PSED</name>
<dbReference type="InterPro" id="IPR000253">
    <property type="entry name" value="FHA_dom"/>
</dbReference>
<evidence type="ECO:0000313" key="2">
    <source>
        <dbReference type="EMBL" id="WEK28025.1"/>
    </source>
</evidence>
<organism evidence="2 3">
    <name type="scientific">Candidatus Pseudomonas phytovorans</name>
    <dbReference type="NCBI Taxonomy" id="3121377"/>
    <lineage>
        <taxon>Bacteria</taxon>
        <taxon>Pseudomonadati</taxon>
        <taxon>Pseudomonadota</taxon>
        <taxon>Gammaproteobacteria</taxon>
        <taxon>Pseudomonadales</taxon>
        <taxon>Pseudomonadaceae</taxon>
        <taxon>Pseudomonas</taxon>
    </lineage>
</organism>